<dbReference type="Gene3D" id="3.20.80.10">
    <property type="entry name" value="Regulatory factor, effector binding domain"/>
    <property type="match status" value="2"/>
</dbReference>
<reference evidence="1 2" key="1">
    <citation type="submission" date="2023-09" db="EMBL/GenBank/DDBJ databases">
        <authorList>
            <person name="Rey-Velasco X."/>
        </authorList>
    </citation>
    <scope>NUCLEOTIDE SEQUENCE [LARGE SCALE GENOMIC DNA]</scope>
    <source>
        <strain evidence="1 2">P117</strain>
    </source>
</reference>
<dbReference type="InterPro" id="IPR011256">
    <property type="entry name" value="Reg_factor_effector_dom_sf"/>
</dbReference>
<accession>A0ABU2ZRX0</accession>
<dbReference type="RefSeq" id="WP_311368897.1">
    <property type="nucleotide sequence ID" value="NZ_JAVRHX010000003.1"/>
</dbReference>
<dbReference type="InterPro" id="IPR006917">
    <property type="entry name" value="SOUL_heme-bd"/>
</dbReference>
<evidence type="ECO:0000313" key="2">
    <source>
        <dbReference type="Proteomes" id="UP001253545"/>
    </source>
</evidence>
<protein>
    <submittedName>
        <fullName evidence="1">Heme-binding protein</fullName>
    </submittedName>
</protein>
<dbReference type="EMBL" id="JAVRHX010000003">
    <property type="protein sequence ID" value="MDT0595380.1"/>
    <property type="molecule type" value="Genomic_DNA"/>
</dbReference>
<name>A0ABU2ZRX0_9ALTE</name>
<keyword evidence="2" id="KW-1185">Reference proteome</keyword>
<dbReference type="Pfam" id="PF04832">
    <property type="entry name" value="SOUL"/>
    <property type="match status" value="1"/>
</dbReference>
<dbReference type="Proteomes" id="UP001253545">
    <property type="component" value="Unassembled WGS sequence"/>
</dbReference>
<comment type="caution">
    <text evidence="1">The sequence shown here is derived from an EMBL/GenBank/DDBJ whole genome shotgun (WGS) entry which is preliminary data.</text>
</comment>
<sequence>MNIKLICLSVLIVSLVVFGSVTGCSILGDNGVESAPYTLILDDDASAIEVRNYESMILVSASMEGDSRNNAFRKLFKYITGENKGNNEIAMTAPVFMQADDDVKEGLEIAMTAPVFMDPAGSEAMMSFVMPAEFTLESTPIPNDPSVVVSEVKNYKVAAIKFAGTLSDRNVAAKTKVLKKWIQDNAYNIASEPVMAGYNGPLTLPMFRHNEVLIQVKRK</sequence>
<dbReference type="PANTHER" id="PTHR11220:SF1">
    <property type="entry name" value="HEME-BINDING PROTEIN 2"/>
    <property type="match status" value="1"/>
</dbReference>
<dbReference type="PANTHER" id="PTHR11220">
    <property type="entry name" value="HEME-BINDING PROTEIN-RELATED"/>
    <property type="match status" value="1"/>
</dbReference>
<proteinExistence type="predicted"/>
<dbReference type="PROSITE" id="PS51257">
    <property type="entry name" value="PROKAR_LIPOPROTEIN"/>
    <property type="match status" value="1"/>
</dbReference>
<dbReference type="SUPFAM" id="SSF55136">
    <property type="entry name" value="Probable bacterial effector-binding domain"/>
    <property type="match status" value="1"/>
</dbReference>
<evidence type="ECO:0000313" key="1">
    <source>
        <dbReference type="EMBL" id="MDT0595380.1"/>
    </source>
</evidence>
<organism evidence="1 2">
    <name type="scientific">Glaciecola petra</name>
    <dbReference type="NCBI Taxonomy" id="3075602"/>
    <lineage>
        <taxon>Bacteria</taxon>
        <taxon>Pseudomonadati</taxon>
        <taxon>Pseudomonadota</taxon>
        <taxon>Gammaproteobacteria</taxon>
        <taxon>Alteromonadales</taxon>
        <taxon>Alteromonadaceae</taxon>
        <taxon>Glaciecola</taxon>
    </lineage>
</organism>
<gene>
    <name evidence="1" type="ORF">RM552_11030</name>
</gene>